<proteinExistence type="predicted"/>
<keyword evidence="2" id="KW-1185">Reference proteome</keyword>
<comment type="caution">
    <text evidence="1">The sequence shown here is derived from an EMBL/GenBank/DDBJ whole genome shotgun (WGS) entry which is preliminary data.</text>
</comment>
<dbReference type="AlphaFoldDB" id="A0AAN8I7F2"/>
<reference evidence="1 2" key="1">
    <citation type="submission" date="2022-12" db="EMBL/GenBank/DDBJ databases">
        <title>Genomic features and morphological characterization of a novel Knufia sp. strain isolated from spacecraft assembly facility.</title>
        <authorList>
            <person name="Teixeira M."/>
            <person name="Chander A.M."/>
            <person name="Stajich J.E."/>
            <person name="Venkateswaran K."/>
        </authorList>
    </citation>
    <scope>NUCLEOTIDE SEQUENCE [LARGE SCALE GENOMIC DNA]</scope>
    <source>
        <strain evidence="1 2">FJI-L2-BK-P2</strain>
    </source>
</reference>
<sequence length="69" mass="7567">MTDITNSTQSESEENHSFNITLLSEDGKLASKHIYPKERLSSTNLYFGALAPLEKARSPVLPTAVTTNT</sequence>
<dbReference type="EMBL" id="JAKLMC020000012">
    <property type="protein sequence ID" value="KAK5953166.1"/>
    <property type="molecule type" value="Genomic_DNA"/>
</dbReference>
<protein>
    <submittedName>
        <fullName evidence="1">Uncharacterized protein</fullName>
    </submittedName>
</protein>
<organism evidence="1 2">
    <name type="scientific">Knufia fluminis</name>
    <dbReference type="NCBI Taxonomy" id="191047"/>
    <lineage>
        <taxon>Eukaryota</taxon>
        <taxon>Fungi</taxon>
        <taxon>Dikarya</taxon>
        <taxon>Ascomycota</taxon>
        <taxon>Pezizomycotina</taxon>
        <taxon>Eurotiomycetes</taxon>
        <taxon>Chaetothyriomycetidae</taxon>
        <taxon>Chaetothyriales</taxon>
        <taxon>Trichomeriaceae</taxon>
        <taxon>Knufia</taxon>
    </lineage>
</organism>
<gene>
    <name evidence="1" type="ORF">OHC33_005734</name>
</gene>
<evidence type="ECO:0000313" key="1">
    <source>
        <dbReference type="EMBL" id="KAK5953166.1"/>
    </source>
</evidence>
<accession>A0AAN8I7F2</accession>
<evidence type="ECO:0000313" key="2">
    <source>
        <dbReference type="Proteomes" id="UP001316803"/>
    </source>
</evidence>
<dbReference type="Proteomes" id="UP001316803">
    <property type="component" value="Unassembled WGS sequence"/>
</dbReference>
<name>A0AAN8I7F2_9EURO</name>